<keyword evidence="2" id="KW-1185">Reference proteome</keyword>
<comment type="caution">
    <text evidence="1">The sequence shown here is derived from an EMBL/GenBank/DDBJ whole genome shotgun (WGS) entry which is preliminary data.</text>
</comment>
<dbReference type="RefSeq" id="XP_022284947.1">
    <property type="nucleotide sequence ID" value="XM_022429994.1"/>
</dbReference>
<dbReference type="EMBL" id="LSBJ02000016">
    <property type="protein sequence ID" value="OWT42423.1"/>
    <property type="molecule type" value="Genomic_DNA"/>
</dbReference>
<accession>A0A219ANU5</accession>
<evidence type="ECO:0000313" key="1">
    <source>
        <dbReference type="EMBL" id="OWT42423.1"/>
    </source>
</evidence>
<organism evidence="1 2">
    <name type="scientific">Pochonia chlamydosporia 170</name>
    <dbReference type="NCBI Taxonomy" id="1380566"/>
    <lineage>
        <taxon>Eukaryota</taxon>
        <taxon>Fungi</taxon>
        <taxon>Dikarya</taxon>
        <taxon>Ascomycota</taxon>
        <taxon>Pezizomycotina</taxon>
        <taxon>Sordariomycetes</taxon>
        <taxon>Hypocreomycetidae</taxon>
        <taxon>Hypocreales</taxon>
        <taxon>Clavicipitaceae</taxon>
        <taxon>Pochonia</taxon>
    </lineage>
</organism>
<protein>
    <submittedName>
        <fullName evidence="1">Uncharacterized protein</fullName>
    </submittedName>
</protein>
<reference evidence="1 2" key="1">
    <citation type="journal article" date="2016" name="PLoS Pathog.">
        <title>Biosynthesis of antibiotic leucinostatins in bio-control fungus Purpureocillium lilacinum and their inhibition on phytophthora revealed by genome mining.</title>
        <authorList>
            <person name="Wang G."/>
            <person name="Liu Z."/>
            <person name="Lin R."/>
            <person name="Li E."/>
            <person name="Mao Z."/>
            <person name="Ling J."/>
            <person name="Yang Y."/>
            <person name="Yin W.B."/>
            <person name="Xie B."/>
        </authorList>
    </citation>
    <scope>NUCLEOTIDE SEQUENCE [LARGE SCALE GENOMIC DNA]</scope>
    <source>
        <strain evidence="1">170</strain>
    </source>
</reference>
<sequence>MLWQVNPFTSIPLSLCRWYLQSLTQHNPSLQVHLDNITETLHELENANGLCSHVNRPTRQNPQTEEFCFLGTR</sequence>
<dbReference type="Proteomes" id="UP000078397">
    <property type="component" value="Unassembled WGS sequence"/>
</dbReference>
<evidence type="ECO:0000313" key="2">
    <source>
        <dbReference type="Proteomes" id="UP000078397"/>
    </source>
</evidence>
<proteinExistence type="predicted"/>
<dbReference type="KEGG" id="pchm:VFPPC_18373"/>
<gene>
    <name evidence="1" type="ORF">VFPPC_18373</name>
</gene>
<name>A0A219ANU5_METCM</name>
<dbReference type="AlphaFoldDB" id="A0A219ANU5"/>
<dbReference type="GeneID" id="33937173"/>